<dbReference type="STRING" id="529709.PYCH_14000"/>
<sequence>MKNFKAMVFLVIIIAGASLALGCLNGGETKSYTQGPEKLTTTRLDKVWVVVNTSEIEMNILVPIKIEPMVSSTFFNLRINRVNVMVNLESGVSKKASIKIGRYLLKFSEIPENISVYIDGTKIEKERNYIISGEKRHEVKILWNGKSYIGNLTIKGYTDETTFTFRIKAGDISNKTKLGSIQVGSFKADVYAENISRGIRVSIIYDNESFGEGVISLS</sequence>
<dbReference type="AlphaFoldDB" id="F8AG16"/>
<gene>
    <name evidence="1" type="ordered locus">PYCH_14000</name>
</gene>
<name>F8AG16_PYRYC</name>
<evidence type="ECO:0000313" key="1">
    <source>
        <dbReference type="EMBL" id="AEH25070.1"/>
    </source>
</evidence>
<evidence type="ECO:0000313" key="2">
    <source>
        <dbReference type="Proteomes" id="UP000008386"/>
    </source>
</evidence>
<dbReference type="Proteomes" id="UP000008386">
    <property type="component" value="Chromosome"/>
</dbReference>
<keyword evidence="2" id="KW-1185">Reference proteome</keyword>
<proteinExistence type="predicted"/>
<dbReference type="PROSITE" id="PS51257">
    <property type="entry name" value="PROKAR_LIPOPROTEIN"/>
    <property type="match status" value="1"/>
</dbReference>
<reference evidence="1 2" key="1">
    <citation type="journal article" date="2011" name="J. Bacteriol.">
        <title>Complete genome sequence of the obligate piezophilic hyperthermophilic archaeon Pyrococcus yayanosii CH1.</title>
        <authorList>
            <person name="Jun X."/>
            <person name="Lupeng L."/>
            <person name="Minjuan X."/>
            <person name="Oger P."/>
            <person name="Fengping W."/>
            <person name="Jebbar M."/>
            <person name="Xiang X."/>
        </authorList>
    </citation>
    <scope>NUCLEOTIDE SEQUENCE [LARGE SCALE GENOMIC DNA]</scope>
    <source>
        <strain evidence="2">CH1 / JCM 16557</strain>
    </source>
</reference>
<dbReference type="eggNOG" id="arCOG07508">
    <property type="taxonomic scope" value="Archaea"/>
</dbReference>
<accession>F8AG16</accession>
<dbReference type="KEGG" id="pya:PYCH_14000"/>
<dbReference type="EMBL" id="CP002779">
    <property type="protein sequence ID" value="AEH25070.1"/>
    <property type="molecule type" value="Genomic_DNA"/>
</dbReference>
<dbReference type="HOGENOM" id="CLU_1264607_0_0_2"/>
<organism evidence="1 2">
    <name type="scientific">Pyrococcus yayanosii (strain CH1 / JCM 16557)</name>
    <dbReference type="NCBI Taxonomy" id="529709"/>
    <lineage>
        <taxon>Archaea</taxon>
        <taxon>Methanobacteriati</taxon>
        <taxon>Methanobacteriota</taxon>
        <taxon>Thermococci</taxon>
        <taxon>Thermococcales</taxon>
        <taxon>Thermococcaceae</taxon>
        <taxon>Pyrococcus</taxon>
    </lineage>
</organism>
<protein>
    <submittedName>
        <fullName evidence="1">Uncharacterized protein</fullName>
    </submittedName>
</protein>